<gene>
    <name evidence="2" type="ORF">GBG18_03775</name>
    <name evidence="1" type="ORF">GBG19_12590</name>
</gene>
<evidence type="ECO:0000313" key="1">
    <source>
        <dbReference type="EMBL" id="KAB7886233.1"/>
    </source>
</evidence>
<accession>A0A6L4WPV1</accession>
<dbReference type="RefSeq" id="WP_152188542.1">
    <property type="nucleotide sequence ID" value="NZ_WFKI01000007.1"/>
</dbReference>
<dbReference type="Proteomes" id="UP000461010">
    <property type="component" value="Unassembled WGS sequence"/>
</dbReference>
<reference evidence="3 4" key="1">
    <citation type="submission" date="2019-10" db="EMBL/GenBank/DDBJ databases">
        <title>Poseidonibacter ostreae sp. nov., isolated from the gut of the Ostrea denselamellosa.</title>
        <authorList>
            <person name="Choi A."/>
        </authorList>
    </citation>
    <scope>NUCLEOTIDE SEQUENCE [LARGE SCALE GENOMIC DNA]</scope>
    <source>
        <strain evidence="1 4">SJOD-M-33</strain>
        <strain evidence="2 3">SJOD-M-5</strain>
    </source>
</reference>
<comment type="caution">
    <text evidence="1">The sequence shown here is derived from an EMBL/GenBank/DDBJ whole genome shotgun (WGS) entry which is preliminary data.</text>
</comment>
<organism evidence="1 4">
    <name type="scientific">Poseidonibacter ostreae</name>
    <dbReference type="NCBI Taxonomy" id="2654171"/>
    <lineage>
        <taxon>Bacteria</taxon>
        <taxon>Pseudomonadati</taxon>
        <taxon>Campylobacterota</taxon>
        <taxon>Epsilonproteobacteria</taxon>
        <taxon>Campylobacterales</taxon>
        <taxon>Arcobacteraceae</taxon>
        <taxon>Poseidonibacter</taxon>
    </lineage>
</organism>
<sequence>MIRGFLLLSIGASLFASSDYVPFSKFSKEKQVEYNFIKIEKNSNEKIPEVKKIKKTQIRNYKKANEANLIKKSQIRKQISQNTVNIKNSEAIKEYKKENILNDNTKITNNTFIKDIKITPKLSYMHVSSSIEDEDTDKTHEIIPEISFTYKNHTLKADYFNVNRKLLNSFNYDTDWYRLIYLHKIENLNVGLGFNSLKLELSLLGISDKNSEKFPTFEFHMKNNRDRFLVEYGGFYGKNSDEIKSAYEYYLNLGYKIFNNDNLIFNLGYKNRTVDYDNTKLEFKGPTVGISTSF</sequence>
<dbReference type="Proteomes" id="UP000472839">
    <property type="component" value="Unassembled WGS sequence"/>
</dbReference>
<protein>
    <submittedName>
        <fullName evidence="1">Uncharacterized protein</fullName>
    </submittedName>
</protein>
<evidence type="ECO:0000313" key="2">
    <source>
        <dbReference type="EMBL" id="KAB7892221.1"/>
    </source>
</evidence>
<dbReference type="EMBL" id="WFKK01000044">
    <property type="protein sequence ID" value="KAB7886233.1"/>
    <property type="molecule type" value="Genomic_DNA"/>
</dbReference>
<name>A0A6L4WPV1_9BACT</name>
<evidence type="ECO:0000313" key="4">
    <source>
        <dbReference type="Proteomes" id="UP000472839"/>
    </source>
</evidence>
<dbReference type="AlphaFoldDB" id="A0A6L4WPV1"/>
<keyword evidence="3" id="KW-1185">Reference proteome</keyword>
<proteinExistence type="predicted"/>
<evidence type="ECO:0000313" key="3">
    <source>
        <dbReference type="Proteomes" id="UP000461010"/>
    </source>
</evidence>
<dbReference type="EMBL" id="WFKJ01000007">
    <property type="protein sequence ID" value="KAB7892221.1"/>
    <property type="molecule type" value="Genomic_DNA"/>
</dbReference>